<dbReference type="AlphaFoldDB" id="A0A1X2EF64"/>
<keyword evidence="6" id="KW-1185">Reference proteome</keyword>
<evidence type="ECO:0000256" key="1">
    <source>
        <dbReference type="ARBA" id="ARBA00008416"/>
    </source>
</evidence>
<dbReference type="CDD" id="cd02910">
    <property type="entry name" value="cupin_Yhhw_N"/>
    <property type="match status" value="1"/>
</dbReference>
<feature type="domain" description="Quercetin 2,3-dioxygenase C-terminal cupin" evidence="4">
    <location>
        <begin position="158"/>
        <end position="235"/>
    </location>
</feature>
<comment type="caution">
    <text evidence="5">The sequence shown here is derived from an EMBL/GenBank/DDBJ whole genome shotgun (WGS) entry which is preliminary data.</text>
</comment>
<dbReference type="RefSeq" id="WP_085111113.1">
    <property type="nucleotide sequence ID" value="NZ_JACKSN010000073.1"/>
</dbReference>
<keyword evidence="5" id="KW-0223">Dioxygenase</keyword>
<sequence>MTATVEVRRAADRTATRTPWLTSTHSFSFGDYYDPANTHHGVLMVHNEDVVAPDSGYDTHPHRNMEILTWVLAGELSHRDSLGNSGVIYPGLAQRMSAGAGVEHSERNESPRVPVRFVQMWVLPDRAGGAPGYAQAEVGDALRGGDLVPIASGLPDRPGAITIGNRNVALHAARLRPGRSVTAPEARYLHLYVARGCVKVAGVGTLDAGDALRATATAVGPIGADDDAEILVWEMRAGLGE</sequence>
<dbReference type="InterPro" id="IPR014710">
    <property type="entry name" value="RmlC-like_jellyroll"/>
</dbReference>
<gene>
    <name evidence="5" type="ORF">AWC30_15545</name>
</gene>
<dbReference type="Proteomes" id="UP000193090">
    <property type="component" value="Unassembled WGS sequence"/>
</dbReference>
<dbReference type="InterPro" id="IPR012093">
    <property type="entry name" value="Pirin"/>
</dbReference>
<dbReference type="InterPro" id="IPR011051">
    <property type="entry name" value="RmlC_Cupin_sf"/>
</dbReference>
<dbReference type="Pfam" id="PF17954">
    <property type="entry name" value="Pirin_C_2"/>
    <property type="match status" value="1"/>
</dbReference>
<dbReference type="EMBL" id="LQPZ01000044">
    <property type="protein sequence ID" value="ORX00082.1"/>
    <property type="molecule type" value="Genomic_DNA"/>
</dbReference>
<protein>
    <submittedName>
        <fullName evidence="5">Quercetin 2,3-dioxygenase</fullName>
    </submittedName>
</protein>
<proteinExistence type="inferred from homology"/>
<dbReference type="PANTHER" id="PTHR43212:SF3">
    <property type="entry name" value="QUERCETIN 2,3-DIOXYGENASE"/>
    <property type="match status" value="1"/>
</dbReference>
<evidence type="ECO:0000313" key="6">
    <source>
        <dbReference type="Proteomes" id="UP000193090"/>
    </source>
</evidence>
<evidence type="ECO:0000259" key="3">
    <source>
        <dbReference type="Pfam" id="PF02678"/>
    </source>
</evidence>
<keyword evidence="5" id="KW-0560">Oxidoreductase</keyword>
<dbReference type="GO" id="GO:0051213">
    <property type="term" value="F:dioxygenase activity"/>
    <property type="evidence" value="ECO:0007669"/>
    <property type="project" value="UniProtKB-KW"/>
</dbReference>
<dbReference type="PANTHER" id="PTHR43212">
    <property type="entry name" value="QUERCETIN 2,3-DIOXYGENASE"/>
    <property type="match status" value="1"/>
</dbReference>
<dbReference type="InterPro" id="IPR041602">
    <property type="entry name" value="Quercetinase_C"/>
</dbReference>
<evidence type="ECO:0000259" key="4">
    <source>
        <dbReference type="Pfam" id="PF17954"/>
    </source>
</evidence>
<dbReference type="OrthoDB" id="321327at2"/>
<evidence type="ECO:0000256" key="2">
    <source>
        <dbReference type="RuleBase" id="RU003457"/>
    </source>
</evidence>
<accession>A0A1X2EF64</accession>
<feature type="domain" description="Pirin N-terminal" evidence="3">
    <location>
        <begin position="12"/>
        <end position="122"/>
    </location>
</feature>
<evidence type="ECO:0000313" key="5">
    <source>
        <dbReference type="EMBL" id="ORX00082.1"/>
    </source>
</evidence>
<dbReference type="Gene3D" id="2.60.120.10">
    <property type="entry name" value="Jelly Rolls"/>
    <property type="match status" value="2"/>
</dbReference>
<dbReference type="InterPro" id="IPR003829">
    <property type="entry name" value="Pirin_N_dom"/>
</dbReference>
<reference evidence="5 6" key="1">
    <citation type="submission" date="2016-01" db="EMBL/GenBank/DDBJ databases">
        <title>The new phylogeny of the genus Mycobacterium.</title>
        <authorList>
            <person name="Tarcisio F."/>
            <person name="Conor M."/>
            <person name="Antonella G."/>
            <person name="Elisabetta G."/>
            <person name="Giulia F.S."/>
            <person name="Sara T."/>
            <person name="Anna F."/>
            <person name="Clotilde B."/>
            <person name="Roberto B."/>
            <person name="Veronica D.S."/>
            <person name="Fabio R."/>
            <person name="Monica P."/>
            <person name="Olivier J."/>
            <person name="Enrico T."/>
            <person name="Nicola S."/>
        </authorList>
    </citation>
    <scope>NUCLEOTIDE SEQUENCE [LARGE SCALE GENOMIC DNA]</scope>
    <source>
        <strain evidence="5 6">DSM 44153</strain>
    </source>
</reference>
<comment type="similarity">
    <text evidence="1 2">Belongs to the pirin family.</text>
</comment>
<dbReference type="SUPFAM" id="SSF51182">
    <property type="entry name" value="RmlC-like cupins"/>
    <property type="match status" value="1"/>
</dbReference>
<dbReference type="Pfam" id="PF02678">
    <property type="entry name" value="Pirin"/>
    <property type="match status" value="1"/>
</dbReference>
<organism evidence="5 6">
    <name type="scientific">Mycolicibacillus trivialis</name>
    <dbReference type="NCBI Taxonomy" id="1798"/>
    <lineage>
        <taxon>Bacteria</taxon>
        <taxon>Bacillati</taxon>
        <taxon>Actinomycetota</taxon>
        <taxon>Actinomycetes</taxon>
        <taxon>Mycobacteriales</taxon>
        <taxon>Mycobacteriaceae</taxon>
        <taxon>Mycolicibacillus</taxon>
    </lineage>
</organism>
<dbReference type="STRING" id="1798.AWC30_15545"/>
<name>A0A1X2EF64_9MYCO</name>